<gene>
    <name evidence="4" type="ORF">LCGC14_1248040</name>
</gene>
<evidence type="ECO:0008006" key="5">
    <source>
        <dbReference type="Google" id="ProtNLM"/>
    </source>
</evidence>
<dbReference type="GO" id="GO:0005198">
    <property type="term" value="F:structural molecule activity"/>
    <property type="evidence" value="ECO:0007669"/>
    <property type="project" value="InterPro"/>
</dbReference>
<dbReference type="Pfam" id="PF00669">
    <property type="entry name" value="Flagellin_N"/>
    <property type="match status" value="1"/>
</dbReference>
<evidence type="ECO:0000259" key="2">
    <source>
        <dbReference type="Pfam" id="PF00669"/>
    </source>
</evidence>
<dbReference type="EMBL" id="LAZR01006807">
    <property type="protein sequence ID" value="KKM89506.1"/>
    <property type="molecule type" value="Genomic_DNA"/>
</dbReference>
<organism evidence="4">
    <name type="scientific">marine sediment metagenome</name>
    <dbReference type="NCBI Taxonomy" id="412755"/>
    <lineage>
        <taxon>unclassified sequences</taxon>
        <taxon>metagenomes</taxon>
        <taxon>ecological metagenomes</taxon>
    </lineage>
</organism>
<sequence length="266" mass="27056">MAIVVNSNIASLNAQRNLTKSQSALNTSLERLSSGLRINSAKDDAAGLFTAEKLTADIRGAQQGARNAADGISFAQVAEGALSEIANNLQRIREIAVQSASGTIEDRTGLSAEVTQLEASNTAIIANTKFNGTAVLSGAALNIQAGADTADLVTVSTTAVTSTTLGTADVSTSTGAATAMGNADTAIDAVSKARATFGAVQNRFESVISNLQSLSENTSAARSRIVDADFAAETANLTRAQILQQAGVSILSQANTLAQAALGLLQ</sequence>
<dbReference type="GO" id="GO:0009288">
    <property type="term" value="C:bacterial-type flagellum"/>
    <property type="evidence" value="ECO:0007669"/>
    <property type="project" value="InterPro"/>
</dbReference>
<accession>A0A0F9LQW0</accession>
<feature type="domain" description="Flagellin C-terminal" evidence="3">
    <location>
        <begin position="181"/>
        <end position="265"/>
    </location>
</feature>
<dbReference type="Pfam" id="PF00700">
    <property type="entry name" value="Flagellin_C"/>
    <property type="match status" value="1"/>
</dbReference>
<dbReference type="PANTHER" id="PTHR42792:SF2">
    <property type="entry name" value="FLAGELLIN"/>
    <property type="match status" value="1"/>
</dbReference>
<evidence type="ECO:0000259" key="3">
    <source>
        <dbReference type="Pfam" id="PF00700"/>
    </source>
</evidence>
<name>A0A0F9LQW0_9ZZZZ</name>
<proteinExistence type="predicted"/>
<dbReference type="Gene3D" id="6.10.280.190">
    <property type="match status" value="1"/>
</dbReference>
<keyword evidence="1" id="KW-0975">Bacterial flagellum</keyword>
<evidence type="ECO:0000313" key="4">
    <source>
        <dbReference type="EMBL" id="KKM89506.1"/>
    </source>
</evidence>
<dbReference type="PRINTS" id="PR00207">
    <property type="entry name" value="FLAGELLIN"/>
</dbReference>
<dbReference type="Gene3D" id="6.10.10.10">
    <property type="entry name" value="Flagellar export chaperone, C-terminal domain"/>
    <property type="match status" value="1"/>
</dbReference>
<evidence type="ECO:0000256" key="1">
    <source>
        <dbReference type="ARBA" id="ARBA00023143"/>
    </source>
</evidence>
<dbReference type="Gene3D" id="1.20.1330.10">
    <property type="entry name" value="f41 fragment of flagellin, N-terminal domain"/>
    <property type="match status" value="1"/>
</dbReference>
<dbReference type="InterPro" id="IPR001029">
    <property type="entry name" value="Flagellin_N"/>
</dbReference>
<reference evidence="4" key="1">
    <citation type="journal article" date="2015" name="Nature">
        <title>Complex archaea that bridge the gap between prokaryotes and eukaryotes.</title>
        <authorList>
            <person name="Spang A."/>
            <person name="Saw J.H."/>
            <person name="Jorgensen S.L."/>
            <person name="Zaremba-Niedzwiedzka K."/>
            <person name="Martijn J."/>
            <person name="Lind A.E."/>
            <person name="van Eijk R."/>
            <person name="Schleper C."/>
            <person name="Guy L."/>
            <person name="Ettema T.J."/>
        </authorList>
    </citation>
    <scope>NUCLEOTIDE SEQUENCE</scope>
</reference>
<protein>
    <recommendedName>
        <fullName evidence="5">Flagellin</fullName>
    </recommendedName>
</protein>
<dbReference type="InterPro" id="IPR001492">
    <property type="entry name" value="Flagellin"/>
</dbReference>
<dbReference type="InterPro" id="IPR042187">
    <property type="entry name" value="Flagellin_C_sub2"/>
</dbReference>
<dbReference type="AlphaFoldDB" id="A0A0F9LQW0"/>
<dbReference type="InterPro" id="IPR046358">
    <property type="entry name" value="Flagellin_C"/>
</dbReference>
<comment type="caution">
    <text evidence="4">The sequence shown here is derived from an EMBL/GenBank/DDBJ whole genome shotgun (WGS) entry which is preliminary data.</text>
</comment>
<feature type="domain" description="Flagellin N-terminal" evidence="2">
    <location>
        <begin position="5"/>
        <end position="139"/>
    </location>
</feature>
<dbReference type="SUPFAM" id="SSF64518">
    <property type="entry name" value="Phase 1 flagellin"/>
    <property type="match status" value="1"/>
</dbReference>
<dbReference type="PANTHER" id="PTHR42792">
    <property type="entry name" value="FLAGELLIN"/>
    <property type="match status" value="1"/>
</dbReference>